<keyword evidence="5" id="KW-0378">Hydrolase</keyword>
<gene>
    <name evidence="10" type="primary">cas3f</name>
    <name evidence="10" type="ORF">FGL86_02950</name>
</gene>
<proteinExistence type="inferred from homology"/>
<dbReference type="SUPFAM" id="SSF52540">
    <property type="entry name" value="P-loop containing nucleoside triphosphate hydrolases"/>
    <property type="match status" value="1"/>
</dbReference>
<dbReference type="GO" id="GO:0005524">
    <property type="term" value="F:ATP binding"/>
    <property type="evidence" value="ECO:0007669"/>
    <property type="project" value="UniProtKB-KW"/>
</dbReference>
<dbReference type="GO" id="GO:0046872">
    <property type="term" value="F:metal ion binding"/>
    <property type="evidence" value="ECO:0007669"/>
    <property type="project" value="UniProtKB-KW"/>
</dbReference>
<dbReference type="Pfam" id="PF22590">
    <property type="entry name" value="Cas3-like_C_2"/>
    <property type="match status" value="1"/>
</dbReference>
<dbReference type="GO" id="GO:0051607">
    <property type="term" value="P:defense response to virus"/>
    <property type="evidence" value="ECO:0007669"/>
    <property type="project" value="UniProtKB-KW"/>
</dbReference>
<dbReference type="InterPro" id="IPR048823">
    <property type="entry name" value="Cas3_I-F_Cas2"/>
</dbReference>
<keyword evidence="6" id="KW-0347">Helicase</keyword>
<keyword evidence="11" id="KW-1185">Reference proteome</keyword>
<evidence type="ECO:0000256" key="7">
    <source>
        <dbReference type="ARBA" id="ARBA00022840"/>
    </source>
</evidence>
<evidence type="ECO:0000256" key="2">
    <source>
        <dbReference type="ARBA" id="ARBA00009046"/>
    </source>
</evidence>
<evidence type="ECO:0000256" key="3">
    <source>
        <dbReference type="ARBA" id="ARBA00022723"/>
    </source>
</evidence>
<dbReference type="InterPro" id="IPR013395">
    <property type="entry name" value="CRISPR-assoc_Cas3_yers"/>
</dbReference>
<dbReference type="Gene3D" id="1.10.3210.30">
    <property type="match status" value="1"/>
</dbReference>
<dbReference type="GO" id="GO:0016787">
    <property type="term" value="F:hydrolase activity"/>
    <property type="evidence" value="ECO:0007669"/>
    <property type="project" value="UniProtKB-KW"/>
</dbReference>
<dbReference type="InterPro" id="IPR006483">
    <property type="entry name" value="CRISPR-assoc_Cas3_HD"/>
</dbReference>
<accession>A0A5B8STM3</accession>
<dbReference type="RefSeq" id="WP_147183198.1">
    <property type="nucleotide sequence ID" value="NZ_CP042382.1"/>
</dbReference>
<dbReference type="KEGG" id="paur:FGL86_02950"/>
<evidence type="ECO:0000259" key="9">
    <source>
        <dbReference type="PROSITE" id="PS51643"/>
    </source>
</evidence>
<dbReference type="Pfam" id="PF21384">
    <property type="entry name" value="Cas3_I-F_Cas2"/>
    <property type="match status" value="1"/>
</dbReference>
<keyword evidence="4" id="KW-0547">Nucleotide-binding</keyword>
<name>A0A5B8STM3_9GAMM</name>
<keyword evidence="3" id="KW-0479">Metal-binding</keyword>
<dbReference type="AlphaFoldDB" id="A0A5B8STM3"/>
<dbReference type="PROSITE" id="PS51643">
    <property type="entry name" value="HD_CAS3"/>
    <property type="match status" value="1"/>
</dbReference>
<dbReference type="EMBL" id="CP042382">
    <property type="protein sequence ID" value="QEA38130.1"/>
    <property type="molecule type" value="Genomic_DNA"/>
</dbReference>
<protein>
    <submittedName>
        <fullName evidence="10">Type I-F CRISPR-associated helicase Cas3</fullName>
    </submittedName>
</protein>
<comment type="similarity">
    <text evidence="2">In the central section; belongs to the CRISPR-associated helicase Cas3 family.</text>
</comment>
<dbReference type="InterPro" id="IPR048824">
    <property type="entry name" value="Cas3-like_C"/>
</dbReference>
<evidence type="ECO:0000313" key="11">
    <source>
        <dbReference type="Proteomes" id="UP000321272"/>
    </source>
</evidence>
<evidence type="ECO:0000256" key="1">
    <source>
        <dbReference type="ARBA" id="ARBA00006847"/>
    </source>
</evidence>
<feature type="domain" description="HD Cas3-type" evidence="9">
    <location>
        <begin position="102"/>
        <end position="325"/>
    </location>
</feature>
<dbReference type="Pfam" id="PF18019">
    <property type="entry name" value="Cas3_HD"/>
    <property type="match status" value="1"/>
</dbReference>
<dbReference type="Pfam" id="PF21802">
    <property type="entry name" value="Cas3-like_C"/>
    <property type="match status" value="1"/>
</dbReference>
<keyword evidence="8" id="KW-0051">Antiviral defense</keyword>
<dbReference type="InterPro" id="IPR027417">
    <property type="entry name" value="P-loop_NTPase"/>
</dbReference>
<sequence length="1133" mass="128237">MNVLIVSQCNKNALKETRRILDQFAERRGERTWQTPITQAGLDTLRKLLRKSARKNTAVACHWIRGRDHSELVWIVGDASRFNMQGAVPTNTTRRDILRRADENDWHTGEDIKLLATLAALLHDLGKASEAFQLRLKGKLEGRNLYRHEWLSLRLFQAFVGEDDDEGWLKRLIEPPADFADSWTRRLQRDGLNAESMAPFTRLPPLAQAVGWLLLSHHRLPLKPGDNPERLGGKLKGLSASALVDIPGMLTHQWNEACTETDPERLTAYWQLADELPVVTAKWQQQAALVAERLLKRLPGHADHPLDNAYVMHLARLCLMLADHYYSSLNDPKQDDWVRGDADYNLYANTQRKTGEPNQKLDAHLLGVARFSKENARHLATLADHLPRLARHKGFRKRSENSRFRWQDRASDLAVGLRDKSSDHGFFGINMASTGCGKTLANGRILYALADPQKGARFSIALGLRTLTLQTGRDYRRQMHLGEDELAIRVGGSASRALFEHYEAEAEKTGSASSQDLLSDDSHVLFEGNFSEHPILKRVAHDATVKSLIAAPILTCTVDHLMPATESARGGGQIAPMLRLMTSDLVLDEIDDFDINDLPALTRLVNWAGLLGSRVLLSSATLPPALVAGLYDAYRAGRAVYRRNRGEPTGRNPSVCCAWFDESATLAEGCSDRTSFESAHRQFVQKRYQQLAKDTIRRRAEVAEWIPSSRQPQEIRRELAAQLREHALDLHRRHGETLPKSAKRVSFGLIRMANIDPLVEVALSLYRLGAPENVQIHLCVYHSQYPLLMRSAIERQLDRTLQRKEPEAVFELPDIRRRIDASSARDQLFIVLGSPVTEVGRDHDYDWAIVEPSSMRSLIQLAGRVRRHRPAPCETPNILLLNRNLKALEHPDGRSPVFIRPGFETEAHLLQSHELMTLLSPEQRDVIDARPRILPRETPEPRRNLVDLEHACLQEMMVAPSTTSTEETPVLSEEELAKLSKRKRQKYLAEVSGSTAAPSLGAYSWFAMPRLPLTGVMSQWRPFRESTGQEEELVLLPDESGEQALLHRVHKERPRDPDLFVQCEANLQRIELEQGPGIRPWGQEDYLTELAELAEVQDLPLEACAKRFGRLTLRALEGDRQWRFHPAIGFSRH</sequence>
<comment type="similarity">
    <text evidence="1">In the N-terminal section; belongs to the CRISPR-associated nuclease Cas3-HD family.</text>
</comment>
<evidence type="ECO:0000313" key="10">
    <source>
        <dbReference type="EMBL" id="QEA38130.1"/>
    </source>
</evidence>
<dbReference type="NCBIfam" id="TIGR02562">
    <property type="entry name" value="cas3_yersinia"/>
    <property type="match status" value="1"/>
</dbReference>
<dbReference type="OrthoDB" id="220028at2"/>
<dbReference type="InterPro" id="IPR054712">
    <property type="entry name" value="Cas3-like_dom"/>
</dbReference>
<evidence type="ECO:0000256" key="6">
    <source>
        <dbReference type="ARBA" id="ARBA00022806"/>
    </source>
</evidence>
<evidence type="ECO:0000256" key="4">
    <source>
        <dbReference type="ARBA" id="ARBA00022741"/>
    </source>
</evidence>
<keyword evidence="7" id="KW-0067">ATP-binding</keyword>
<reference evidence="10 11" key="1">
    <citation type="submission" date="2019-06" db="EMBL/GenBank/DDBJ databases">
        <title>Genome analyses of bacteria isolated from kimchi.</title>
        <authorList>
            <person name="Lee S."/>
            <person name="Ahn S."/>
            <person name="Roh S."/>
        </authorList>
    </citation>
    <scope>NUCLEOTIDE SEQUENCE [LARGE SCALE GENOMIC DNA]</scope>
    <source>
        <strain evidence="10 11">CBA4606</strain>
    </source>
</reference>
<organism evidence="10 11">
    <name type="scientific">Pistricoccus aurantiacus</name>
    <dbReference type="NCBI Taxonomy" id="1883414"/>
    <lineage>
        <taxon>Bacteria</taxon>
        <taxon>Pseudomonadati</taxon>
        <taxon>Pseudomonadota</taxon>
        <taxon>Gammaproteobacteria</taxon>
        <taxon>Oceanospirillales</taxon>
        <taxon>Halomonadaceae</taxon>
        <taxon>Pistricoccus</taxon>
    </lineage>
</organism>
<evidence type="ECO:0000256" key="5">
    <source>
        <dbReference type="ARBA" id="ARBA00022801"/>
    </source>
</evidence>
<evidence type="ECO:0000256" key="8">
    <source>
        <dbReference type="ARBA" id="ARBA00023118"/>
    </source>
</evidence>
<dbReference type="InterPro" id="IPR038257">
    <property type="entry name" value="CRISPR-assoc_Cas3_HD_sf"/>
</dbReference>
<dbReference type="NCBIfam" id="TIGR01596">
    <property type="entry name" value="cas3_HD"/>
    <property type="match status" value="1"/>
</dbReference>
<dbReference type="GO" id="GO:0004386">
    <property type="term" value="F:helicase activity"/>
    <property type="evidence" value="ECO:0007669"/>
    <property type="project" value="UniProtKB-KW"/>
</dbReference>
<dbReference type="Proteomes" id="UP000321272">
    <property type="component" value="Chromosome"/>
</dbReference>